<keyword evidence="3" id="KW-0808">Transferase</keyword>
<organism evidence="7 8">
    <name type="scientific">Stephania yunnanensis</name>
    <dbReference type="NCBI Taxonomy" id="152371"/>
    <lineage>
        <taxon>Eukaryota</taxon>
        <taxon>Viridiplantae</taxon>
        <taxon>Streptophyta</taxon>
        <taxon>Embryophyta</taxon>
        <taxon>Tracheophyta</taxon>
        <taxon>Spermatophyta</taxon>
        <taxon>Magnoliopsida</taxon>
        <taxon>Ranunculales</taxon>
        <taxon>Menispermaceae</taxon>
        <taxon>Menispermoideae</taxon>
        <taxon>Cissampelideae</taxon>
        <taxon>Stephania</taxon>
    </lineage>
</organism>
<keyword evidence="4" id="KW-0812">Transmembrane</keyword>
<gene>
    <name evidence="7" type="ORF">Syun_012345</name>
</gene>
<comment type="similarity">
    <text evidence="2">Belongs to the glycosyltransferase 47 family.</text>
</comment>
<proteinExistence type="inferred from homology"/>
<keyword evidence="3" id="KW-0328">Glycosyltransferase</keyword>
<sequence length="193" mass="22503">MAAALTKAKGDARESDAVVTWNQLLSDCLEIRIVQASTPSQKLVRLSPSQTAATHPRFIRHQLPCVALAFVQLIQHMKSNKYCIYVKGFKVNNPRVESILYKCIPVIISYNYMPPFFEVLSWKEFAVVVAEKDIPSLKNILVSIPREIYLMTHMRVKNLQQHFYVAYQLMKYDIFDMILHSIWYNRFFQISLK</sequence>
<dbReference type="GO" id="GO:0000139">
    <property type="term" value="C:Golgi membrane"/>
    <property type="evidence" value="ECO:0007669"/>
    <property type="project" value="UniProtKB-SubCell"/>
</dbReference>
<comment type="subcellular location">
    <subcellularLocation>
        <location evidence="1">Golgi apparatus membrane</location>
        <topology evidence="1">Single-pass type II membrane protein</topology>
    </subcellularLocation>
</comment>
<reference evidence="7 8" key="1">
    <citation type="submission" date="2024-01" db="EMBL/GenBank/DDBJ databases">
        <title>Genome assemblies of Stephania.</title>
        <authorList>
            <person name="Yang L."/>
        </authorList>
    </citation>
    <scope>NUCLEOTIDE SEQUENCE [LARGE SCALE GENOMIC DNA]</scope>
    <source>
        <strain evidence="7">YNDBR</strain>
        <tissue evidence="7">Leaf</tissue>
    </source>
</reference>
<evidence type="ECO:0000256" key="1">
    <source>
        <dbReference type="ARBA" id="ARBA00004323"/>
    </source>
</evidence>
<keyword evidence="8" id="KW-1185">Reference proteome</keyword>
<dbReference type="InterPro" id="IPR040911">
    <property type="entry name" value="Exostosin_GT47"/>
</dbReference>
<dbReference type="Proteomes" id="UP001420932">
    <property type="component" value="Unassembled WGS sequence"/>
</dbReference>
<evidence type="ECO:0000256" key="4">
    <source>
        <dbReference type="ARBA" id="ARBA00022968"/>
    </source>
</evidence>
<dbReference type="PANTHER" id="PTHR11062:SF210">
    <property type="entry name" value="EXOSTOSIN FAMILY PROTEIN"/>
    <property type="match status" value="1"/>
</dbReference>
<evidence type="ECO:0000259" key="6">
    <source>
        <dbReference type="Pfam" id="PF03016"/>
    </source>
</evidence>
<dbReference type="PANTHER" id="PTHR11062">
    <property type="entry name" value="EXOSTOSIN HEPARAN SULFATE GLYCOSYLTRANSFERASE -RELATED"/>
    <property type="match status" value="1"/>
</dbReference>
<evidence type="ECO:0000313" key="7">
    <source>
        <dbReference type="EMBL" id="KAK9142945.1"/>
    </source>
</evidence>
<protein>
    <recommendedName>
        <fullName evidence="6">Exostosin GT47 domain-containing protein</fullName>
    </recommendedName>
</protein>
<keyword evidence="4" id="KW-0735">Signal-anchor</keyword>
<dbReference type="InterPro" id="IPR004263">
    <property type="entry name" value="Exostosin"/>
</dbReference>
<evidence type="ECO:0000256" key="2">
    <source>
        <dbReference type="ARBA" id="ARBA00010271"/>
    </source>
</evidence>
<dbReference type="AlphaFoldDB" id="A0AAP0PIX2"/>
<name>A0AAP0PIX2_9MAGN</name>
<accession>A0AAP0PIX2</accession>
<evidence type="ECO:0000256" key="3">
    <source>
        <dbReference type="ARBA" id="ARBA00022676"/>
    </source>
</evidence>
<feature type="domain" description="Exostosin GT47" evidence="6">
    <location>
        <begin position="67"/>
        <end position="143"/>
    </location>
</feature>
<dbReference type="GO" id="GO:0016757">
    <property type="term" value="F:glycosyltransferase activity"/>
    <property type="evidence" value="ECO:0007669"/>
    <property type="project" value="UniProtKB-KW"/>
</dbReference>
<dbReference type="Pfam" id="PF03016">
    <property type="entry name" value="Exostosin_GT47"/>
    <property type="match status" value="1"/>
</dbReference>
<dbReference type="EMBL" id="JBBNAF010000005">
    <property type="protein sequence ID" value="KAK9142945.1"/>
    <property type="molecule type" value="Genomic_DNA"/>
</dbReference>
<comment type="caution">
    <text evidence="7">The sequence shown here is derived from an EMBL/GenBank/DDBJ whole genome shotgun (WGS) entry which is preliminary data.</text>
</comment>
<evidence type="ECO:0000256" key="5">
    <source>
        <dbReference type="ARBA" id="ARBA00023034"/>
    </source>
</evidence>
<evidence type="ECO:0000313" key="8">
    <source>
        <dbReference type="Proteomes" id="UP001420932"/>
    </source>
</evidence>
<keyword evidence="5" id="KW-0333">Golgi apparatus</keyword>